<gene>
    <name evidence="2" type="ORF">TWF696_008503</name>
</gene>
<feature type="compositionally biased region" description="Basic and acidic residues" evidence="1">
    <location>
        <begin position="352"/>
        <end position="363"/>
    </location>
</feature>
<feature type="region of interest" description="Disordered" evidence="1">
    <location>
        <begin position="339"/>
        <end position="370"/>
    </location>
</feature>
<evidence type="ECO:0000313" key="2">
    <source>
        <dbReference type="EMBL" id="KAK6341428.1"/>
    </source>
</evidence>
<feature type="region of interest" description="Disordered" evidence="1">
    <location>
        <begin position="151"/>
        <end position="188"/>
    </location>
</feature>
<dbReference type="AlphaFoldDB" id="A0AAV9UG55"/>
<feature type="compositionally biased region" description="Polar residues" evidence="1">
    <location>
        <begin position="339"/>
        <end position="348"/>
    </location>
</feature>
<keyword evidence="3" id="KW-1185">Reference proteome</keyword>
<feature type="compositionally biased region" description="Polar residues" evidence="1">
    <location>
        <begin position="562"/>
        <end position="576"/>
    </location>
</feature>
<sequence>MVTKTKEVRRDLPGKSLVVAVSTMYEEPDMGLSTAESTPPVIPTDSDPPVPQSVPLPTFTPTSISEAPAGEVVTMQIPRKAIMTMYMTISMPPPALIKPEVETLNETSSLVSEILPVYTVTRHFALIPDKEPTITYSGPMTTITEIKTHTETWASTEPASTAEPTSTLLEDIDTQPPPEDSADSQSQEAIKTVQRLGMEDPDLLSTLTKMLAEALGGNAVMQTPATATAQSSASESKPQPPAKTSGNPAKKNPTPLPVTTPKIGVVANAQDKDQKPDPTPTPSQVMDEIPSIPSPMPWPSPEDGTMLPSPVKGMKEPADKTMATPPPRAVMQYAVLPSDSTTAPNTALPSDKPARPHPPKDISQRPWADPNRFRGLLQKSRADSNAYIYISNTSPTDMQKNDLLTAMNRAASDFQALQDQYPGRNISCYVRAQSGFSSNPMDQDPLIFCDPRTRYGLRMNNLNNEPITTNCQMISVLGLWFAQGLSNGVPTDEPHGTPMSEPPAEYVQGPEIPAVSDENRKWRTIGQAFRAGDPLFVVYITQEEGCSGDGGRYGTGPVSGMLPTSGSGASSNMNRA</sequence>
<evidence type="ECO:0000313" key="3">
    <source>
        <dbReference type="Proteomes" id="UP001375240"/>
    </source>
</evidence>
<dbReference type="EMBL" id="JAVHNQ010000007">
    <property type="protein sequence ID" value="KAK6341428.1"/>
    <property type="molecule type" value="Genomic_DNA"/>
</dbReference>
<feature type="region of interest" description="Disordered" evidence="1">
    <location>
        <begin position="28"/>
        <end position="48"/>
    </location>
</feature>
<proteinExistence type="predicted"/>
<feature type="compositionally biased region" description="Polar residues" evidence="1">
    <location>
        <begin position="153"/>
        <end position="168"/>
    </location>
</feature>
<feature type="compositionally biased region" description="Low complexity" evidence="1">
    <location>
        <begin position="223"/>
        <end position="236"/>
    </location>
</feature>
<comment type="caution">
    <text evidence="2">The sequence shown here is derived from an EMBL/GenBank/DDBJ whole genome shotgun (WGS) entry which is preliminary data.</text>
</comment>
<reference evidence="2 3" key="1">
    <citation type="submission" date="2019-10" db="EMBL/GenBank/DDBJ databases">
        <authorList>
            <person name="Palmer J.M."/>
        </authorList>
    </citation>
    <scope>NUCLEOTIDE SEQUENCE [LARGE SCALE GENOMIC DNA]</scope>
    <source>
        <strain evidence="2 3">TWF696</strain>
    </source>
</reference>
<feature type="region of interest" description="Disordered" evidence="1">
    <location>
        <begin position="223"/>
        <end position="304"/>
    </location>
</feature>
<accession>A0AAV9UG55</accession>
<organism evidence="2 3">
    <name type="scientific">Orbilia brochopaga</name>
    <dbReference type="NCBI Taxonomy" id="3140254"/>
    <lineage>
        <taxon>Eukaryota</taxon>
        <taxon>Fungi</taxon>
        <taxon>Dikarya</taxon>
        <taxon>Ascomycota</taxon>
        <taxon>Pezizomycotina</taxon>
        <taxon>Orbiliomycetes</taxon>
        <taxon>Orbiliales</taxon>
        <taxon>Orbiliaceae</taxon>
        <taxon>Orbilia</taxon>
    </lineage>
</organism>
<evidence type="ECO:0000256" key="1">
    <source>
        <dbReference type="SAM" id="MobiDB-lite"/>
    </source>
</evidence>
<name>A0AAV9UG55_9PEZI</name>
<protein>
    <submittedName>
        <fullName evidence="2">Uncharacterized protein</fullName>
    </submittedName>
</protein>
<dbReference type="Proteomes" id="UP001375240">
    <property type="component" value="Unassembled WGS sequence"/>
</dbReference>
<feature type="region of interest" description="Disordered" evidence="1">
    <location>
        <begin position="548"/>
        <end position="576"/>
    </location>
</feature>